<feature type="binding site" evidence="6">
    <location>
        <position position="149"/>
    </location>
    <ligand>
        <name>S-adenosyl-L-methionine</name>
        <dbReference type="ChEBI" id="CHEBI:59789"/>
    </ligand>
</feature>
<dbReference type="PIRSF" id="PIRSF003078">
    <property type="entry name" value="GidB"/>
    <property type="match status" value="1"/>
</dbReference>
<dbReference type="FunFam" id="3.40.50.150:FF:000041">
    <property type="entry name" value="Ribosomal RNA small subunit methyltransferase G"/>
    <property type="match status" value="1"/>
</dbReference>
<evidence type="ECO:0000256" key="1">
    <source>
        <dbReference type="ARBA" id="ARBA00022490"/>
    </source>
</evidence>
<dbReference type="GO" id="GO:0005829">
    <property type="term" value="C:cytosol"/>
    <property type="evidence" value="ECO:0007669"/>
    <property type="project" value="TreeGrafter"/>
</dbReference>
<keyword evidence="4 6" id="KW-0808">Transferase</keyword>
<evidence type="ECO:0000256" key="4">
    <source>
        <dbReference type="ARBA" id="ARBA00022679"/>
    </source>
</evidence>
<keyword evidence="1 6" id="KW-0963">Cytoplasm</keyword>
<dbReference type="PANTHER" id="PTHR31760">
    <property type="entry name" value="S-ADENOSYL-L-METHIONINE-DEPENDENT METHYLTRANSFERASES SUPERFAMILY PROTEIN"/>
    <property type="match status" value="1"/>
</dbReference>
<keyword evidence="5 6" id="KW-0949">S-adenosyl-L-methionine</keyword>
<dbReference type="PANTHER" id="PTHR31760:SF0">
    <property type="entry name" value="S-ADENOSYL-L-METHIONINE-DEPENDENT METHYLTRANSFERASES SUPERFAMILY PROTEIN"/>
    <property type="match status" value="1"/>
</dbReference>
<dbReference type="PATRIC" id="fig|883112.3.peg.867"/>
<evidence type="ECO:0000256" key="7">
    <source>
        <dbReference type="SAM" id="MobiDB-lite"/>
    </source>
</evidence>
<evidence type="ECO:0000256" key="3">
    <source>
        <dbReference type="ARBA" id="ARBA00022603"/>
    </source>
</evidence>
<dbReference type="HAMAP" id="MF_00074">
    <property type="entry name" value="16SrRNA_methyltr_G"/>
    <property type="match status" value="1"/>
</dbReference>
<proteinExistence type="inferred from homology"/>
<keyword evidence="2 6" id="KW-0698">rRNA processing</keyword>
<dbReference type="GO" id="GO:0070043">
    <property type="term" value="F:rRNA (guanine-N7-)-methyltransferase activity"/>
    <property type="evidence" value="ECO:0007669"/>
    <property type="project" value="UniProtKB-UniRule"/>
</dbReference>
<keyword evidence="9" id="KW-1185">Reference proteome</keyword>
<dbReference type="STRING" id="883112.HMPREF9707_00872"/>
<protein>
    <recommendedName>
        <fullName evidence="6">Ribosomal RNA small subunit methyltransferase G</fullName>
        <ecNumber evidence="6">2.1.1.-</ecNumber>
    </recommendedName>
    <alternativeName>
        <fullName evidence="6">16S rRNA 7-methylguanosine methyltransferase</fullName>
        <shortName evidence="6">16S rRNA m7G methyltransferase</shortName>
    </alternativeName>
</protein>
<dbReference type="EMBL" id="AGZE01000024">
    <property type="protein sequence ID" value="EKB56746.1"/>
    <property type="molecule type" value="Genomic_DNA"/>
</dbReference>
<comment type="function">
    <text evidence="6">Specifically methylates the N7 position of a guanine in 16S rRNA.</text>
</comment>
<dbReference type="Gene3D" id="3.40.50.150">
    <property type="entry name" value="Vaccinia Virus protein VP39"/>
    <property type="match status" value="1"/>
</dbReference>
<dbReference type="RefSeq" id="WP_006701519.1">
    <property type="nucleotide sequence ID" value="NZ_JH932301.1"/>
</dbReference>
<keyword evidence="3 6" id="KW-0489">Methyltransferase</keyword>
<dbReference type="CDD" id="cd02440">
    <property type="entry name" value="AdoMet_MTases"/>
    <property type="match status" value="1"/>
</dbReference>
<dbReference type="eggNOG" id="COG0357">
    <property type="taxonomic scope" value="Bacteria"/>
</dbReference>
<dbReference type="Proteomes" id="UP000005147">
    <property type="component" value="Unassembled WGS sequence"/>
</dbReference>
<dbReference type="SUPFAM" id="SSF53335">
    <property type="entry name" value="S-adenosyl-L-methionine-dependent methyltransferases"/>
    <property type="match status" value="1"/>
</dbReference>
<dbReference type="NCBIfam" id="TIGR00138">
    <property type="entry name" value="rsmG_gidB"/>
    <property type="match status" value="1"/>
</dbReference>
<evidence type="ECO:0000256" key="6">
    <source>
        <dbReference type="HAMAP-Rule" id="MF_00074"/>
    </source>
</evidence>
<dbReference type="AlphaFoldDB" id="K1LPW8"/>
<feature type="region of interest" description="Disordered" evidence="7">
    <location>
        <begin position="218"/>
        <end position="240"/>
    </location>
</feature>
<name>K1LPW8_9LACT</name>
<reference evidence="8 9" key="1">
    <citation type="submission" date="2012-07" db="EMBL/GenBank/DDBJ databases">
        <title>The Genome Sequence of Facklamia ignava CCUG 37419.</title>
        <authorList>
            <consortium name="The Broad Institute Genome Sequencing Platform"/>
            <person name="Earl A."/>
            <person name="Ward D."/>
            <person name="Feldgarden M."/>
            <person name="Gevers D."/>
            <person name="Huys G."/>
            <person name="Walker B."/>
            <person name="Young S.K."/>
            <person name="Zeng Q."/>
            <person name="Gargeya S."/>
            <person name="Fitzgerald M."/>
            <person name="Haas B."/>
            <person name="Abouelleil A."/>
            <person name="Alvarado L."/>
            <person name="Arachchi H.M."/>
            <person name="Berlin A.M."/>
            <person name="Chapman S.B."/>
            <person name="Goldberg J."/>
            <person name="Griggs A."/>
            <person name="Gujja S."/>
            <person name="Hansen M."/>
            <person name="Howarth C."/>
            <person name="Imamovic A."/>
            <person name="Larimer J."/>
            <person name="McCowen C."/>
            <person name="Montmayeur A."/>
            <person name="Murphy C."/>
            <person name="Neiman D."/>
            <person name="Pearson M."/>
            <person name="Priest M."/>
            <person name="Roberts A."/>
            <person name="Saif S."/>
            <person name="Shea T."/>
            <person name="Sisk P."/>
            <person name="Sykes S."/>
            <person name="Wortman J."/>
            <person name="Nusbaum C."/>
            <person name="Birren B."/>
        </authorList>
    </citation>
    <scope>NUCLEOTIDE SEQUENCE [LARGE SCALE GENOMIC DNA]</scope>
    <source>
        <strain evidence="8 9">CCUG 37419</strain>
    </source>
</reference>
<evidence type="ECO:0000256" key="5">
    <source>
        <dbReference type="ARBA" id="ARBA00022691"/>
    </source>
</evidence>
<evidence type="ECO:0000313" key="8">
    <source>
        <dbReference type="EMBL" id="EKB56746.1"/>
    </source>
</evidence>
<feature type="binding site" evidence="6">
    <location>
        <position position="84"/>
    </location>
    <ligand>
        <name>S-adenosyl-L-methionine</name>
        <dbReference type="ChEBI" id="CHEBI:59789"/>
    </ligand>
</feature>
<organism evidence="8 9">
    <name type="scientific">Falseniella ignava CCUG 37419</name>
    <dbReference type="NCBI Taxonomy" id="883112"/>
    <lineage>
        <taxon>Bacteria</taxon>
        <taxon>Bacillati</taxon>
        <taxon>Bacillota</taxon>
        <taxon>Bacilli</taxon>
        <taxon>Lactobacillales</taxon>
        <taxon>Aerococcaceae</taxon>
        <taxon>Falseniella</taxon>
    </lineage>
</organism>
<feature type="binding site" evidence="6">
    <location>
        <position position="79"/>
    </location>
    <ligand>
        <name>S-adenosyl-L-methionine</name>
        <dbReference type="ChEBI" id="CHEBI:59789"/>
    </ligand>
</feature>
<comment type="caution">
    <text evidence="6">Lacks conserved residue(s) required for the propagation of feature annotation.</text>
</comment>
<evidence type="ECO:0000256" key="2">
    <source>
        <dbReference type="ARBA" id="ARBA00022552"/>
    </source>
</evidence>
<feature type="binding site" evidence="6">
    <location>
        <begin position="130"/>
        <end position="131"/>
    </location>
    <ligand>
        <name>S-adenosyl-L-methionine</name>
        <dbReference type="ChEBI" id="CHEBI:59789"/>
    </ligand>
</feature>
<evidence type="ECO:0000313" key="9">
    <source>
        <dbReference type="Proteomes" id="UP000005147"/>
    </source>
</evidence>
<dbReference type="HOGENOM" id="CLU_065341_0_2_9"/>
<comment type="caution">
    <text evidence="8">The sequence shown here is derived from an EMBL/GenBank/DDBJ whole genome shotgun (WGS) entry which is preliminary data.</text>
</comment>
<gene>
    <name evidence="6" type="primary">rsmG</name>
    <name evidence="8" type="ORF">HMPREF9707_00872</name>
</gene>
<dbReference type="EC" id="2.1.1.-" evidence="6"/>
<comment type="similarity">
    <text evidence="6">Belongs to the methyltransferase superfamily. RNA methyltransferase RsmG family.</text>
</comment>
<dbReference type="InterPro" id="IPR029063">
    <property type="entry name" value="SAM-dependent_MTases_sf"/>
</dbReference>
<dbReference type="Pfam" id="PF02527">
    <property type="entry name" value="GidB"/>
    <property type="match status" value="1"/>
</dbReference>
<sequence length="240" mass="27378">MNPKEFATILAQKGIELTAQQLQQFEQYFELLVEWNQKMNLTAITEQEEVYLKHFYDSLMPLWLVPERFEGEVRIVDIGAGAGFPGIPLKIVQPDLQLTMVDSLNKRVTFLNEVIDQLGLTHTEAIHARAEDFGHDRKHREQYDISIARAVAGLNVLAEYCLPLVRKGGYFIALKGQKAQQELEEAQGSLLKLGAKYEESHHELLPIEESEREILSIRKTLNTPNKYPRKAGKPTKSPLK</sequence>
<comment type="subcellular location">
    <subcellularLocation>
        <location evidence="6">Cytoplasm</location>
    </subcellularLocation>
</comment>
<accession>K1LPW8</accession>
<feature type="compositionally biased region" description="Basic residues" evidence="7">
    <location>
        <begin position="227"/>
        <end position="240"/>
    </location>
</feature>
<dbReference type="InterPro" id="IPR003682">
    <property type="entry name" value="rRNA_ssu_MeTfrase_G"/>
</dbReference>